<evidence type="ECO:0000313" key="2">
    <source>
        <dbReference type="Proteomes" id="UP000076842"/>
    </source>
</evidence>
<sequence length="185" mass="19400">MATAPPFTSSPASVSVDSSYLARTRALQFSQLASLALPPLYTCVALYRRTPLTINRFLRASWVGTATAALLGGGWEIVRLQGMGPLAVGERAWAVGHDANRLRSQDYSLIGSFIGSLTTSAVLWKRARKVHLVLGGAVLGEAAGFAAHLYQSWAGPALGSSPEVVRAEQGAAEVAEVADVPPVGK</sequence>
<dbReference type="Proteomes" id="UP000076842">
    <property type="component" value="Unassembled WGS sequence"/>
</dbReference>
<proteinExistence type="predicted"/>
<dbReference type="OrthoDB" id="2524788at2759"/>
<dbReference type="EMBL" id="KV423973">
    <property type="protein sequence ID" value="KZT56701.1"/>
    <property type="molecule type" value="Genomic_DNA"/>
</dbReference>
<protein>
    <submittedName>
        <fullName evidence="1">Uncharacterized protein</fullName>
    </submittedName>
</protein>
<name>A0A165FG83_9BASI</name>
<reference evidence="1 2" key="1">
    <citation type="journal article" date="2016" name="Mol. Biol. Evol.">
        <title>Comparative Genomics of Early-Diverging Mushroom-Forming Fungi Provides Insights into the Origins of Lignocellulose Decay Capabilities.</title>
        <authorList>
            <person name="Nagy L.G."/>
            <person name="Riley R."/>
            <person name="Tritt A."/>
            <person name="Adam C."/>
            <person name="Daum C."/>
            <person name="Floudas D."/>
            <person name="Sun H."/>
            <person name="Yadav J.S."/>
            <person name="Pangilinan J."/>
            <person name="Larsson K.H."/>
            <person name="Matsuura K."/>
            <person name="Barry K."/>
            <person name="Labutti K."/>
            <person name="Kuo R."/>
            <person name="Ohm R.A."/>
            <person name="Bhattacharya S.S."/>
            <person name="Shirouzu T."/>
            <person name="Yoshinaga Y."/>
            <person name="Martin F.M."/>
            <person name="Grigoriev I.V."/>
            <person name="Hibbett D.S."/>
        </authorList>
    </citation>
    <scope>NUCLEOTIDE SEQUENCE [LARGE SCALE GENOMIC DNA]</scope>
    <source>
        <strain evidence="1 2">HHB12733</strain>
    </source>
</reference>
<keyword evidence="2" id="KW-1185">Reference proteome</keyword>
<dbReference type="AlphaFoldDB" id="A0A165FG83"/>
<gene>
    <name evidence="1" type="ORF">CALCODRAFT_509262</name>
</gene>
<organism evidence="1 2">
    <name type="scientific">Calocera cornea HHB12733</name>
    <dbReference type="NCBI Taxonomy" id="1353952"/>
    <lineage>
        <taxon>Eukaryota</taxon>
        <taxon>Fungi</taxon>
        <taxon>Dikarya</taxon>
        <taxon>Basidiomycota</taxon>
        <taxon>Agaricomycotina</taxon>
        <taxon>Dacrymycetes</taxon>
        <taxon>Dacrymycetales</taxon>
        <taxon>Dacrymycetaceae</taxon>
        <taxon>Calocera</taxon>
    </lineage>
</organism>
<evidence type="ECO:0000313" key="1">
    <source>
        <dbReference type="EMBL" id="KZT56701.1"/>
    </source>
</evidence>
<accession>A0A165FG83</accession>
<dbReference type="InParanoid" id="A0A165FG83"/>